<dbReference type="Proteomes" id="UP001321804">
    <property type="component" value="Chromosome"/>
</dbReference>
<name>A0AAU9D3U7_9LACO</name>
<sequence>MAKQNITPWDEAARQGLKELQDLENKEQAHDELPNVHDLKLPMLPLSEQLTIAQKIRKHYEDQNYRTLIKIYTPQARFIYLDLFGGQELDHPVYSDTGEFVLPASDGQQILAIQNLIYYHKLDPEKETKIAFQLTWDHDLAKNNPQKLHQNFYEK</sequence>
<dbReference type="RefSeq" id="WP_317696927.1">
    <property type="nucleotide sequence ID" value="NZ_AP026801.1"/>
</dbReference>
<dbReference type="AlphaFoldDB" id="A0AAU9D3U7"/>
<evidence type="ECO:0000313" key="1">
    <source>
        <dbReference type="EMBL" id="BDR55532.1"/>
    </source>
</evidence>
<dbReference type="EMBL" id="AP026801">
    <property type="protein sequence ID" value="BDR55532.1"/>
    <property type="molecule type" value="Genomic_DNA"/>
</dbReference>
<keyword evidence="2" id="KW-1185">Reference proteome</keyword>
<reference evidence="1 2" key="1">
    <citation type="journal article" date="2023" name="Microbiol. Spectr.">
        <title>Symbiosis of Carpenter Bees with Uncharacterized Lactic Acid Bacteria Showing NAD Auxotrophy.</title>
        <authorList>
            <person name="Kawasaki S."/>
            <person name="Ozawa K."/>
            <person name="Mori T."/>
            <person name="Yamamoto A."/>
            <person name="Ito M."/>
            <person name="Ohkuma M."/>
            <person name="Sakamoto M."/>
            <person name="Matsutani M."/>
        </authorList>
    </citation>
    <scope>NUCLEOTIDE SEQUENCE [LARGE SCALE GENOMIC DNA]</scope>
    <source>
        <strain evidence="1 2">KimC2</strain>
    </source>
</reference>
<accession>A0AAU9D3U7</accession>
<protein>
    <submittedName>
        <fullName evidence="1">Uncharacterized protein</fullName>
    </submittedName>
</protein>
<organism evidence="1 2">
    <name type="scientific">Xylocopilactobacillus apis</name>
    <dbReference type="NCBI Taxonomy" id="2932183"/>
    <lineage>
        <taxon>Bacteria</taxon>
        <taxon>Bacillati</taxon>
        <taxon>Bacillota</taxon>
        <taxon>Bacilli</taxon>
        <taxon>Lactobacillales</taxon>
        <taxon>Lactobacillaceae</taxon>
        <taxon>Xylocopilactobacillus</taxon>
    </lineage>
</organism>
<dbReference type="KEGG" id="xak:KIMC2_00940"/>
<gene>
    <name evidence="1" type="ORF">KIMC2_00940</name>
</gene>
<evidence type="ECO:0000313" key="2">
    <source>
        <dbReference type="Proteomes" id="UP001321804"/>
    </source>
</evidence>
<proteinExistence type="predicted"/>